<reference evidence="3" key="1">
    <citation type="journal article" date="2020" name="Cell">
        <title>Large-Scale Comparative Analyses of Tick Genomes Elucidate Their Genetic Diversity and Vector Capacities.</title>
        <authorList>
            <consortium name="Tick Genome and Microbiome Consortium (TIGMIC)"/>
            <person name="Jia N."/>
            <person name="Wang J."/>
            <person name="Shi W."/>
            <person name="Du L."/>
            <person name="Sun Y."/>
            <person name="Zhan W."/>
            <person name="Jiang J.F."/>
            <person name="Wang Q."/>
            <person name="Zhang B."/>
            <person name="Ji P."/>
            <person name="Bell-Sakyi L."/>
            <person name="Cui X.M."/>
            <person name="Yuan T.T."/>
            <person name="Jiang B.G."/>
            <person name="Yang W.F."/>
            <person name="Lam T.T."/>
            <person name="Chang Q.C."/>
            <person name="Ding S.J."/>
            <person name="Wang X.J."/>
            <person name="Zhu J.G."/>
            <person name="Ruan X.D."/>
            <person name="Zhao L."/>
            <person name="Wei J.T."/>
            <person name="Ye R.Z."/>
            <person name="Que T.C."/>
            <person name="Du C.H."/>
            <person name="Zhou Y.H."/>
            <person name="Cheng J.X."/>
            <person name="Dai P.F."/>
            <person name="Guo W.B."/>
            <person name="Han X.H."/>
            <person name="Huang E.J."/>
            <person name="Li L.F."/>
            <person name="Wei W."/>
            <person name="Gao Y.C."/>
            <person name="Liu J.Z."/>
            <person name="Shao H.Z."/>
            <person name="Wang X."/>
            <person name="Wang C.C."/>
            <person name="Yang T.C."/>
            <person name="Huo Q.B."/>
            <person name="Li W."/>
            <person name="Chen H.Y."/>
            <person name="Chen S.E."/>
            <person name="Zhou L.G."/>
            <person name="Ni X.B."/>
            <person name="Tian J.H."/>
            <person name="Sheng Y."/>
            <person name="Liu T."/>
            <person name="Pan Y.S."/>
            <person name="Xia L.Y."/>
            <person name="Li J."/>
            <person name="Zhao F."/>
            <person name="Cao W.C."/>
        </authorList>
    </citation>
    <scope>NUCLEOTIDE SEQUENCE</scope>
    <source>
        <strain evidence="3">Rmic-2018</strain>
    </source>
</reference>
<dbReference type="EMBL" id="JABSTU010000008">
    <property type="protein sequence ID" value="KAH8024095.1"/>
    <property type="molecule type" value="Genomic_DNA"/>
</dbReference>
<feature type="compositionally biased region" description="Basic and acidic residues" evidence="2">
    <location>
        <begin position="137"/>
        <end position="212"/>
    </location>
</feature>
<feature type="region of interest" description="Disordered" evidence="2">
    <location>
        <begin position="1"/>
        <end position="226"/>
    </location>
</feature>
<accession>A0A9J6DPH0</accession>
<feature type="compositionally biased region" description="Basic residues" evidence="2">
    <location>
        <begin position="400"/>
        <end position="421"/>
    </location>
</feature>
<comment type="caution">
    <text evidence="3">The sequence shown here is derived from an EMBL/GenBank/DDBJ whole genome shotgun (WGS) entry which is preliminary data.</text>
</comment>
<evidence type="ECO:0000256" key="2">
    <source>
        <dbReference type="SAM" id="MobiDB-lite"/>
    </source>
</evidence>
<evidence type="ECO:0000313" key="4">
    <source>
        <dbReference type="Proteomes" id="UP000821866"/>
    </source>
</evidence>
<feature type="coiled-coil region" evidence="1">
    <location>
        <begin position="587"/>
        <end position="648"/>
    </location>
</feature>
<evidence type="ECO:0000313" key="3">
    <source>
        <dbReference type="EMBL" id="KAH8024095.1"/>
    </source>
</evidence>
<sequence length="686" mass="78321">MARGGKKLPGHGGRRGRHRGGRRGVLRIRPRGAHRGGRHHVQGRGRGHHQGGAHRARPAGPSRRILRGLGRQQPHARVGQLHGTKRKSKGVAARDDMNFVNEVDKPSSAAIADAIEQGSSTSSGEAVQGPLLELEEDKLRQEAEARKDKEAEEGRLQEEEANRLQEQEQRKEEAPSKVEDAGKEQEGKKQDDEKQDEKKQVEEAVGSRKEEQQLLEAQKATVKEDAPLIEQTKSVSPITKQIMDVVDNIQKLNANPERPAMADASTETVNDILYKQAQQARMPEYEVQAVPMMRPVASYVIKRPRSETRLERLLSFFGLASPQEPDQEVIEYSFIEPTATWSLYDGQEQRPVRYEQYYQKQWKGSEKMLREDQYDESSESSDSEGSSDDLEEIDREDYTRRRRKKRKAQERQSANRKKKYTLHRDTREGAGPRFDKTTKDQLGQMDKTKWSTAECTGATTERVSGMGYVEEITEEVMQPQRNIYGQPLGPRLRKMRVEIALSPIFTLPTKANSATVDVTYFGPMSTSMDSVCTCAVKCGDHCIGLGRRKSQFLERPKPSSWSSTSVYKYENTRSFEDRTPIYGKPSFRSEGRRLEDLEARIRAEEEARLLRSRLRLLETVRYEEKARFDELCQEEEALRLERQRLQKLGGDDRVDAMHIGARMLVVCHQNLASEHRVVFLAEKKLK</sequence>
<feature type="compositionally biased region" description="Basic residues" evidence="2">
    <location>
        <begin position="1"/>
        <end position="57"/>
    </location>
</feature>
<keyword evidence="1" id="KW-0175">Coiled coil</keyword>
<feature type="compositionally biased region" description="Acidic residues" evidence="2">
    <location>
        <begin position="373"/>
        <end position="395"/>
    </location>
</feature>
<protein>
    <submittedName>
        <fullName evidence="3">Uncharacterized protein</fullName>
    </submittedName>
</protein>
<evidence type="ECO:0000256" key="1">
    <source>
        <dbReference type="SAM" id="Coils"/>
    </source>
</evidence>
<reference evidence="3" key="2">
    <citation type="submission" date="2021-09" db="EMBL/GenBank/DDBJ databases">
        <authorList>
            <person name="Jia N."/>
            <person name="Wang J."/>
            <person name="Shi W."/>
            <person name="Du L."/>
            <person name="Sun Y."/>
            <person name="Zhan W."/>
            <person name="Jiang J."/>
            <person name="Wang Q."/>
            <person name="Zhang B."/>
            <person name="Ji P."/>
            <person name="Sakyi L.B."/>
            <person name="Cui X."/>
            <person name="Yuan T."/>
            <person name="Jiang B."/>
            <person name="Yang W."/>
            <person name="Lam T.T.-Y."/>
            <person name="Chang Q."/>
            <person name="Ding S."/>
            <person name="Wang X."/>
            <person name="Zhu J."/>
            <person name="Ruan X."/>
            <person name="Zhao L."/>
            <person name="Wei J."/>
            <person name="Que T."/>
            <person name="Du C."/>
            <person name="Cheng J."/>
            <person name="Dai P."/>
            <person name="Han X."/>
            <person name="Huang E."/>
            <person name="Gao Y."/>
            <person name="Liu J."/>
            <person name="Shao H."/>
            <person name="Ye R."/>
            <person name="Li L."/>
            <person name="Wei W."/>
            <person name="Wang X."/>
            <person name="Wang C."/>
            <person name="Huo Q."/>
            <person name="Li W."/>
            <person name="Guo W."/>
            <person name="Chen H."/>
            <person name="Chen S."/>
            <person name="Zhou L."/>
            <person name="Zhou L."/>
            <person name="Ni X."/>
            <person name="Tian J."/>
            <person name="Zhou Y."/>
            <person name="Sheng Y."/>
            <person name="Liu T."/>
            <person name="Pan Y."/>
            <person name="Xia L."/>
            <person name="Li J."/>
            <person name="Zhao F."/>
            <person name="Cao W."/>
        </authorList>
    </citation>
    <scope>NUCLEOTIDE SEQUENCE</scope>
    <source>
        <strain evidence="3">Rmic-2018</strain>
        <tissue evidence="3">Larvae</tissue>
    </source>
</reference>
<name>A0A9J6DPH0_RHIMP</name>
<dbReference type="Proteomes" id="UP000821866">
    <property type="component" value="Chromosome 6"/>
</dbReference>
<dbReference type="AlphaFoldDB" id="A0A9J6DPH0"/>
<gene>
    <name evidence="3" type="ORF">HPB51_021716</name>
</gene>
<feature type="compositionally biased region" description="Basic and acidic residues" evidence="2">
    <location>
        <begin position="422"/>
        <end position="439"/>
    </location>
</feature>
<organism evidence="3 4">
    <name type="scientific">Rhipicephalus microplus</name>
    <name type="common">Cattle tick</name>
    <name type="synonym">Boophilus microplus</name>
    <dbReference type="NCBI Taxonomy" id="6941"/>
    <lineage>
        <taxon>Eukaryota</taxon>
        <taxon>Metazoa</taxon>
        <taxon>Ecdysozoa</taxon>
        <taxon>Arthropoda</taxon>
        <taxon>Chelicerata</taxon>
        <taxon>Arachnida</taxon>
        <taxon>Acari</taxon>
        <taxon>Parasitiformes</taxon>
        <taxon>Ixodida</taxon>
        <taxon>Ixodoidea</taxon>
        <taxon>Ixodidae</taxon>
        <taxon>Rhipicephalinae</taxon>
        <taxon>Rhipicephalus</taxon>
        <taxon>Boophilus</taxon>
    </lineage>
</organism>
<feature type="region of interest" description="Disordered" evidence="2">
    <location>
        <begin position="368"/>
        <end position="439"/>
    </location>
</feature>
<feature type="compositionally biased region" description="Basic and acidic residues" evidence="2">
    <location>
        <begin position="92"/>
        <end position="105"/>
    </location>
</feature>
<keyword evidence="4" id="KW-1185">Reference proteome</keyword>
<proteinExistence type="predicted"/>